<proteinExistence type="predicted"/>
<evidence type="ECO:0000313" key="2">
    <source>
        <dbReference type="Proteomes" id="UP001567538"/>
    </source>
</evidence>
<sequence>MGDSMSTNGGGPNVCGKPRSGIGFNVHGDYKIDCDEEQWDQIVKADNSARFFRNKAWSLYDDRKIVFGKDMATGDGSRDTSNIPNAFTSGLLFGNADGGNHLNISYADLFGQEAGQALRHPI</sequence>
<dbReference type="AlphaFoldDB" id="A0ABD1HW56"/>
<organism evidence="1 2">
    <name type="scientific">Salvia divinorum</name>
    <name type="common">Maria pastora</name>
    <name type="synonym">Diviner's sage</name>
    <dbReference type="NCBI Taxonomy" id="28513"/>
    <lineage>
        <taxon>Eukaryota</taxon>
        <taxon>Viridiplantae</taxon>
        <taxon>Streptophyta</taxon>
        <taxon>Embryophyta</taxon>
        <taxon>Tracheophyta</taxon>
        <taxon>Spermatophyta</taxon>
        <taxon>Magnoliopsida</taxon>
        <taxon>eudicotyledons</taxon>
        <taxon>Gunneridae</taxon>
        <taxon>Pentapetalae</taxon>
        <taxon>asterids</taxon>
        <taxon>lamiids</taxon>
        <taxon>Lamiales</taxon>
        <taxon>Lamiaceae</taxon>
        <taxon>Nepetoideae</taxon>
        <taxon>Mentheae</taxon>
        <taxon>Salviinae</taxon>
        <taxon>Salvia</taxon>
        <taxon>Salvia subgen. Calosphace</taxon>
    </lineage>
</organism>
<comment type="caution">
    <text evidence="1">The sequence shown here is derived from an EMBL/GenBank/DDBJ whole genome shotgun (WGS) entry which is preliminary data.</text>
</comment>
<name>A0ABD1HW56_SALDI</name>
<gene>
    <name evidence="1" type="ORF">AAHA92_10106</name>
</gene>
<accession>A0ABD1HW56</accession>
<evidence type="ECO:0000313" key="1">
    <source>
        <dbReference type="EMBL" id="KAL1559803.1"/>
    </source>
</evidence>
<dbReference type="EMBL" id="JBEAFC010000004">
    <property type="protein sequence ID" value="KAL1559803.1"/>
    <property type="molecule type" value="Genomic_DNA"/>
</dbReference>
<dbReference type="Proteomes" id="UP001567538">
    <property type="component" value="Unassembled WGS sequence"/>
</dbReference>
<reference evidence="1 2" key="1">
    <citation type="submission" date="2024-06" db="EMBL/GenBank/DDBJ databases">
        <title>A chromosome level genome sequence of Diviner's sage (Salvia divinorum).</title>
        <authorList>
            <person name="Ford S.A."/>
            <person name="Ro D.-K."/>
            <person name="Ness R.W."/>
            <person name="Phillips M.A."/>
        </authorList>
    </citation>
    <scope>NUCLEOTIDE SEQUENCE [LARGE SCALE GENOMIC DNA]</scope>
    <source>
        <strain evidence="1">SAF-2024a</strain>
        <tissue evidence="1">Leaf</tissue>
    </source>
</reference>
<keyword evidence="2" id="KW-1185">Reference proteome</keyword>
<protein>
    <submittedName>
        <fullName evidence="1">Uncharacterized protein</fullName>
    </submittedName>
</protein>